<accession>A0A1C4XCN9</accession>
<feature type="compositionally biased region" description="Polar residues" evidence="1">
    <location>
        <begin position="57"/>
        <end position="66"/>
    </location>
</feature>
<reference evidence="3" key="1">
    <citation type="submission" date="2016-06" db="EMBL/GenBank/DDBJ databases">
        <authorList>
            <person name="Varghese N."/>
            <person name="Submissions Spin"/>
        </authorList>
    </citation>
    <scope>NUCLEOTIDE SEQUENCE [LARGE SCALE GENOMIC DNA]</scope>
    <source>
        <strain evidence="3">DSM 44875</strain>
    </source>
</reference>
<evidence type="ECO:0000256" key="1">
    <source>
        <dbReference type="SAM" id="MobiDB-lite"/>
    </source>
</evidence>
<keyword evidence="3" id="KW-1185">Reference proteome</keyword>
<feature type="region of interest" description="Disordered" evidence="1">
    <location>
        <begin position="248"/>
        <end position="267"/>
    </location>
</feature>
<name>A0A1C4XCN9_9ACTN</name>
<dbReference type="Proteomes" id="UP000198243">
    <property type="component" value="Chromosome I"/>
</dbReference>
<proteinExistence type="predicted"/>
<feature type="region of interest" description="Disordered" evidence="1">
    <location>
        <begin position="57"/>
        <end position="80"/>
    </location>
</feature>
<evidence type="ECO:0000313" key="2">
    <source>
        <dbReference type="EMBL" id="SCF06248.1"/>
    </source>
</evidence>
<sequence>MRRPATSALPTLAPVACRSCRSVCRRWRSQSRCGPAEAATEKGRRYKNERLSISACPSSDATSKVSARSRRTKDRELMSRSGASVKPISAKVTAWPSFWLNASAINAGTTPRGRFPCNQWVTADLSYFSVLPWRAPNSFTRRARPAFEQPARSIVSRSLSLDAALTRVTLRPRPVSRIVGRPSRLAQARRRRYLSGPFNPLFNSCTRSSTCAFHVSRFAAAERRSSCAPVSKSRSNLLDQRVGPLVPFPTRAPNVSPVQRRSAGTEPPVLLLSTGLTA</sequence>
<dbReference type="AlphaFoldDB" id="A0A1C4XCN9"/>
<dbReference type="EMBL" id="LT607412">
    <property type="protein sequence ID" value="SCF06248.1"/>
    <property type="molecule type" value="Genomic_DNA"/>
</dbReference>
<organism evidence="2 3">
    <name type="scientific">Micromonospora coriariae</name>
    <dbReference type="NCBI Taxonomy" id="285665"/>
    <lineage>
        <taxon>Bacteria</taxon>
        <taxon>Bacillati</taxon>
        <taxon>Actinomycetota</taxon>
        <taxon>Actinomycetes</taxon>
        <taxon>Micromonosporales</taxon>
        <taxon>Micromonosporaceae</taxon>
        <taxon>Micromonospora</taxon>
    </lineage>
</organism>
<protein>
    <submittedName>
        <fullName evidence="2">Uncharacterized protein</fullName>
    </submittedName>
</protein>
<gene>
    <name evidence="2" type="ORF">GA0070607_5064</name>
</gene>
<evidence type="ECO:0000313" key="3">
    <source>
        <dbReference type="Proteomes" id="UP000198243"/>
    </source>
</evidence>